<evidence type="ECO:0000256" key="1">
    <source>
        <dbReference type="ARBA" id="ARBA00004651"/>
    </source>
</evidence>
<feature type="transmembrane region" description="Helical" evidence="6">
    <location>
        <begin position="181"/>
        <end position="201"/>
    </location>
</feature>
<organism evidence="7 8">
    <name type="scientific">Siphonobacter aquaeclarae</name>
    <dbReference type="NCBI Taxonomy" id="563176"/>
    <lineage>
        <taxon>Bacteria</taxon>
        <taxon>Pseudomonadati</taxon>
        <taxon>Bacteroidota</taxon>
        <taxon>Cytophagia</taxon>
        <taxon>Cytophagales</taxon>
        <taxon>Cytophagaceae</taxon>
        <taxon>Siphonobacter</taxon>
    </lineage>
</organism>
<keyword evidence="5 6" id="KW-0472">Membrane</keyword>
<feature type="transmembrane region" description="Helical" evidence="6">
    <location>
        <begin position="454"/>
        <end position="479"/>
    </location>
</feature>
<sequence>MGIVIRQSLKASFVTYFGVAIGSVNQLWVATKILTEAELGLTRSLFMMGLLFYSIFNFGGPSIADRYFSRFRDDEARHHGFLTFLLLYTGFYFLLYMAVYFGGKAWFTAYYQEKSPELVDNYFLLVWLTGFNLLQGVLESYCRNLQRIAVPAVLREVVVKLANMGVIIAYGLHWIDFETFVTLYVLSYGLISLGLLVYLAGMGKLYLASISWDLVRPVLKDMIRFGGVAALGAVGTSLCKYLDQSMIGHYQGQREAGIFFIAYLIASMIEIPRKSLTQIAIPLVAQSLMQEDYASTQNMHRKVALHQLLAGLFLFVGIWTSLGDLFGLMPKGDVFREGTTVVLLFSLTSLLDMSGGMSSEIMGYSRYYKVSTALVLLLGVANIALNHVLIPAFGFTGAAMATAITITSYSIARGAFVWWKFRIVPFSGETLRAAGVGLAAYAASFLVPDLGHDTWTHLLGIALRGSVVTLVFATLLIYFRISPEVNGLFATVMKRVKRG</sequence>
<feature type="transmembrane region" description="Helical" evidence="6">
    <location>
        <begin position="12"/>
        <end position="29"/>
    </location>
</feature>
<dbReference type="OrthoDB" id="88014at2"/>
<accession>A0A1G9KSR3</accession>
<reference evidence="7 8" key="1">
    <citation type="submission" date="2016-10" db="EMBL/GenBank/DDBJ databases">
        <authorList>
            <person name="de Groot N.N."/>
        </authorList>
    </citation>
    <scope>NUCLEOTIDE SEQUENCE [LARGE SCALE GENOMIC DNA]</scope>
    <source>
        <strain evidence="7 8">DSM 21668</strain>
    </source>
</reference>
<feature type="transmembrane region" description="Helical" evidence="6">
    <location>
        <begin position="41"/>
        <end position="60"/>
    </location>
</feature>
<feature type="transmembrane region" description="Helical" evidence="6">
    <location>
        <begin position="153"/>
        <end position="175"/>
    </location>
</feature>
<keyword evidence="3 6" id="KW-0812">Transmembrane</keyword>
<evidence type="ECO:0000313" key="7">
    <source>
        <dbReference type="EMBL" id="SDL52778.1"/>
    </source>
</evidence>
<keyword evidence="4 6" id="KW-1133">Transmembrane helix</keyword>
<dbReference type="AlphaFoldDB" id="A0A1G9KSR3"/>
<dbReference type="Proteomes" id="UP000198901">
    <property type="component" value="Unassembled WGS sequence"/>
</dbReference>
<evidence type="ECO:0000256" key="5">
    <source>
        <dbReference type="ARBA" id="ARBA00023136"/>
    </source>
</evidence>
<dbReference type="STRING" id="563176.SAMN04488090_1126"/>
<comment type="subcellular location">
    <subcellularLocation>
        <location evidence="1">Cell membrane</location>
        <topology evidence="1">Multi-pass membrane protein</topology>
    </subcellularLocation>
</comment>
<feature type="transmembrane region" description="Helical" evidence="6">
    <location>
        <begin position="122"/>
        <end position="141"/>
    </location>
</feature>
<gene>
    <name evidence="7" type="ORF">SAMN04488090_1126</name>
</gene>
<dbReference type="EMBL" id="FNGS01000002">
    <property type="protein sequence ID" value="SDL52778.1"/>
    <property type="molecule type" value="Genomic_DNA"/>
</dbReference>
<dbReference type="PANTHER" id="PTHR30250">
    <property type="entry name" value="PST FAMILY PREDICTED COLANIC ACID TRANSPORTER"/>
    <property type="match status" value="1"/>
</dbReference>
<dbReference type="InterPro" id="IPR050833">
    <property type="entry name" value="Poly_Biosynth_Transport"/>
</dbReference>
<feature type="transmembrane region" description="Helical" evidence="6">
    <location>
        <begin position="81"/>
        <end position="102"/>
    </location>
</feature>
<evidence type="ECO:0000313" key="8">
    <source>
        <dbReference type="Proteomes" id="UP000198901"/>
    </source>
</evidence>
<dbReference type="PANTHER" id="PTHR30250:SF11">
    <property type="entry name" value="O-ANTIGEN TRANSPORTER-RELATED"/>
    <property type="match status" value="1"/>
</dbReference>
<feature type="transmembrane region" description="Helical" evidence="6">
    <location>
        <begin position="303"/>
        <end position="322"/>
    </location>
</feature>
<dbReference type="GO" id="GO:0005886">
    <property type="term" value="C:plasma membrane"/>
    <property type="evidence" value="ECO:0007669"/>
    <property type="project" value="UniProtKB-SubCell"/>
</dbReference>
<proteinExistence type="predicted"/>
<evidence type="ECO:0000256" key="2">
    <source>
        <dbReference type="ARBA" id="ARBA00022475"/>
    </source>
</evidence>
<feature type="transmembrane region" description="Helical" evidence="6">
    <location>
        <begin position="431"/>
        <end position="448"/>
    </location>
</feature>
<evidence type="ECO:0000256" key="6">
    <source>
        <dbReference type="SAM" id="Phobius"/>
    </source>
</evidence>
<keyword evidence="8" id="KW-1185">Reference proteome</keyword>
<evidence type="ECO:0000256" key="3">
    <source>
        <dbReference type="ARBA" id="ARBA00022692"/>
    </source>
</evidence>
<dbReference type="RefSeq" id="WP_093198865.1">
    <property type="nucleotide sequence ID" value="NZ_FNGS01000002.1"/>
</dbReference>
<feature type="transmembrane region" description="Helical" evidence="6">
    <location>
        <begin position="399"/>
        <end position="419"/>
    </location>
</feature>
<protein>
    <submittedName>
        <fullName evidence="7">Membrane protein involved in the export of O-antigen and teichoic acid</fullName>
    </submittedName>
</protein>
<name>A0A1G9KSR3_9BACT</name>
<keyword evidence="2" id="KW-1003">Cell membrane</keyword>
<evidence type="ECO:0000256" key="4">
    <source>
        <dbReference type="ARBA" id="ARBA00022989"/>
    </source>
</evidence>
<feature type="transmembrane region" description="Helical" evidence="6">
    <location>
        <begin position="372"/>
        <end position="393"/>
    </location>
</feature>